<sequence>MYIPYILFAMFYLFIINTMTNNLVVSKEIPEEKHQKIFRTVNILITILITTSFVRIYLT</sequence>
<evidence type="ECO:0000256" key="1">
    <source>
        <dbReference type="SAM" id="Phobius"/>
    </source>
</evidence>
<gene>
    <name evidence="2" type="ORF">C6Y45_08180</name>
</gene>
<comment type="caution">
    <text evidence="2">The sequence shown here is derived from an EMBL/GenBank/DDBJ whole genome shotgun (WGS) entry which is preliminary data.</text>
</comment>
<dbReference type="OrthoDB" id="2971155at2"/>
<feature type="transmembrane region" description="Helical" evidence="1">
    <location>
        <begin position="6"/>
        <end position="25"/>
    </location>
</feature>
<accession>A0A2T4U6C5</accession>
<keyword evidence="1" id="KW-0472">Membrane</keyword>
<proteinExistence type="predicted"/>
<evidence type="ECO:0000313" key="2">
    <source>
        <dbReference type="EMBL" id="PTL38949.1"/>
    </source>
</evidence>
<dbReference type="EMBL" id="PZJJ01000011">
    <property type="protein sequence ID" value="PTL38949.1"/>
    <property type="molecule type" value="Genomic_DNA"/>
</dbReference>
<protein>
    <submittedName>
        <fullName evidence="2">Uncharacterized protein</fullName>
    </submittedName>
</protein>
<keyword evidence="1" id="KW-0812">Transmembrane</keyword>
<keyword evidence="1" id="KW-1133">Transmembrane helix</keyword>
<feature type="transmembrane region" description="Helical" evidence="1">
    <location>
        <begin position="37"/>
        <end position="58"/>
    </location>
</feature>
<dbReference type="RefSeq" id="WP_107584750.1">
    <property type="nucleotide sequence ID" value="NZ_PZJJ01000011.1"/>
</dbReference>
<dbReference type="AlphaFoldDB" id="A0A2T4U6C5"/>
<keyword evidence="3" id="KW-1185">Reference proteome</keyword>
<reference evidence="2 3" key="1">
    <citation type="submission" date="2018-03" db="EMBL/GenBank/DDBJ databases">
        <title>Alkalicoccus saliphilus sp. nov., isolated from a mineral pool.</title>
        <authorList>
            <person name="Zhao B."/>
        </authorList>
    </citation>
    <scope>NUCLEOTIDE SEQUENCE [LARGE SCALE GENOMIC DNA]</scope>
    <source>
        <strain evidence="2 3">6AG</strain>
    </source>
</reference>
<name>A0A2T4U6C5_9BACI</name>
<evidence type="ECO:0000313" key="3">
    <source>
        <dbReference type="Proteomes" id="UP000240509"/>
    </source>
</evidence>
<organism evidence="2 3">
    <name type="scientific">Alkalicoccus saliphilus</name>
    <dbReference type="NCBI Taxonomy" id="200989"/>
    <lineage>
        <taxon>Bacteria</taxon>
        <taxon>Bacillati</taxon>
        <taxon>Bacillota</taxon>
        <taxon>Bacilli</taxon>
        <taxon>Bacillales</taxon>
        <taxon>Bacillaceae</taxon>
        <taxon>Alkalicoccus</taxon>
    </lineage>
</organism>
<dbReference type="Proteomes" id="UP000240509">
    <property type="component" value="Unassembled WGS sequence"/>
</dbReference>